<dbReference type="EC" id="3.6.3.-" evidence="5"/>
<dbReference type="PROSITE" id="PS50893">
    <property type="entry name" value="ABC_TRANSPORTER_2"/>
    <property type="match status" value="1"/>
</dbReference>
<evidence type="ECO:0000256" key="1">
    <source>
        <dbReference type="ARBA" id="ARBA00022448"/>
    </source>
</evidence>
<dbReference type="GO" id="GO:0016887">
    <property type="term" value="F:ATP hydrolysis activity"/>
    <property type="evidence" value="ECO:0007669"/>
    <property type="project" value="InterPro"/>
</dbReference>
<accession>A0A5B8R770</accession>
<organism evidence="5">
    <name type="scientific">uncultured organism</name>
    <dbReference type="NCBI Taxonomy" id="155900"/>
    <lineage>
        <taxon>unclassified sequences</taxon>
        <taxon>environmental samples</taxon>
    </lineage>
</organism>
<name>A0A5B8R770_9ZZZZ</name>
<dbReference type="InterPro" id="IPR032823">
    <property type="entry name" value="BCA_ABC_TP_C"/>
</dbReference>
<keyword evidence="5" id="KW-0378">Hydrolase</keyword>
<dbReference type="PANTHER" id="PTHR45772">
    <property type="entry name" value="CONSERVED COMPONENT OF ABC TRANSPORTER FOR NATURAL AMINO ACIDS-RELATED"/>
    <property type="match status" value="1"/>
</dbReference>
<dbReference type="InterPro" id="IPR051120">
    <property type="entry name" value="ABC_AA/LPS_Transport"/>
</dbReference>
<dbReference type="Pfam" id="PF00005">
    <property type="entry name" value="ABC_tran"/>
    <property type="match status" value="1"/>
</dbReference>
<dbReference type="Pfam" id="PF12399">
    <property type="entry name" value="BCA_ABC_TP_C"/>
    <property type="match status" value="1"/>
</dbReference>
<dbReference type="InterPro" id="IPR003439">
    <property type="entry name" value="ABC_transporter-like_ATP-bd"/>
</dbReference>
<proteinExistence type="predicted"/>
<dbReference type="CDD" id="cd03219">
    <property type="entry name" value="ABC_Mj1267_LivG_branched"/>
    <property type="match status" value="1"/>
</dbReference>
<keyword evidence="2" id="KW-0547">Nucleotide-binding</keyword>
<dbReference type="InterPro" id="IPR003593">
    <property type="entry name" value="AAA+_ATPase"/>
</dbReference>
<evidence type="ECO:0000256" key="2">
    <source>
        <dbReference type="ARBA" id="ARBA00022741"/>
    </source>
</evidence>
<keyword evidence="3 5" id="KW-0067">ATP-binding</keyword>
<dbReference type="EMBL" id="MN079076">
    <property type="protein sequence ID" value="QEA03808.1"/>
    <property type="molecule type" value="Genomic_DNA"/>
</dbReference>
<sequence>MSTVTDTRTHTDEPPALAVAGLRRRFAGIVAVDGVTFDVDRAEVLGLIGPNGSGKSTLFNLIAGALTPDGGTVRLGGQAVTGWPAWRVARAGLGRTFQIPSLFGNMSVHDNLLAASCEGDWRGAPERARQALALLEIDHVAGNLASELSGGQQKLVEFARVYMRSPRVVLLDEVTAGVHPNIRAIILNAVRAMQLDGATFLLIEHDMELVREVCDRIIVMDFGQVVAEGSFEEIAGNAEVRRAYLGRSE</sequence>
<dbReference type="PROSITE" id="PS00211">
    <property type="entry name" value="ABC_TRANSPORTER_1"/>
    <property type="match status" value="1"/>
</dbReference>
<dbReference type="PANTHER" id="PTHR45772:SF9">
    <property type="entry name" value="CONSERVED COMPONENT OF ABC TRANSPORTER FOR NATURAL AMINO ACIDS"/>
    <property type="match status" value="1"/>
</dbReference>
<protein>
    <submittedName>
        <fullName evidence="5">Lipopolysaccharide export system ATP-binding protein LptB</fullName>
        <ecNumber evidence="5">3.6.3.-</ecNumber>
    </submittedName>
</protein>
<gene>
    <name evidence="5" type="primary">lptB_2</name>
    <name evidence="5" type="ORF">KBTEX_00108</name>
</gene>
<reference evidence="5" key="1">
    <citation type="submission" date="2019-06" db="EMBL/GenBank/DDBJ databases">
        <authorList>
            <person name="Murdoch R.W."/>
            <person name="Fathepure B."/>
        </authorList>
    </citation>
    <scope>NUCLEOTIDE SEQUENCE</scope>
</reference>
<dbReference type="GO" id="GO:0005886">
    <property type="term" value="C:plasma membrane"/>
    <property type="evidence" value="ECO:0007669"/>
    <property type="project" value="TreeGrafter"/>
</dbReference>
<dbReference type="GO" id="GO:0005524">
    <property type="term" value="F:ATP binding"/>
    <property type="evidence" value="ECO:0007669"/>
    <property type="project" value="UniProtKB-KW"/>
</dbReference>
<dbReference type="AlphaFoldDB" id="A0A5B8R770"/>
<dbReference type="Gene3D" id="3.40.50.300">
    <property type="entry name" value="P-loop containing nucleotide triphosphate hydrolases"/>
    <property type="match status" value="1"/>
</dbReference>
<dbReference type="InterPro" id="IPR027417">
    <property type="entry name" value="P-loop_NTPase"/>
</dbReference>
<evidence type="ECO:0000259" key="4">
    <source>
        <dbReference type="PROSITE" id="PS50893"/>
    </source>
</evidence>
<keyword evidence="1" id="KW-0813">Transport</keyword>
<dbReference type="SUPFAM" id="SSF52540">
    <property type="entry name" value="P-loop containing nucleoside triphosphate hydrolases"/>
    <property type="match status" value="1"/>
</dbReference>
<dbReference type="SMART" id="SM00382">
    <property type="entry name" value="AAA"/>
    <property type="match status" value="1"/>
</dbReference>
<evidence type="ECO:0000256" key="3">
    <source>
        <dbReference type="ARBA" id="ARBA00022840"/>
    </source>
</evidence>
<evidence type="ECO:0000313" key="5">
    <source>
        <dbReference type="EMBL" id="QEA03808.1"/>
    </source>
</evidence>
<feature type="domain" description="ABC transporter" evidence="4">
    <location>
        <begin position="17"/>
        <end position="247"/>
    </location>
</feature>
<dbReference type="InterPro" id="IPR017871">
    <property type="entry name" value="ABC_transporter-like_CS"/>
</dbReference>